<dbReference type="InterPro" id="IPR006590">
    <property type="entry name" value="RNA_pol_Rpb4/RPC9_core"/>
</dbReference>
<sequence>MIIVEENIGPITDVEVLKVLERRGANQEWSRKKTLPSERKAYSYLLQKHPHSPTREELQAFFDDLKPFNLSRGEILQIANSRPAVLVEIHLIVDDCEQRLSPEQQDELLALVQKHLPLKAP</sequence>
<evidence type="ECO:0000256" key="5">
    <source>
        <dbReference type="ARBA" id="ARBA00023163"/>
    </source>
</evidence>
<keyword evidence="6" id="KW-0539">Nucleus</keyword>
<feature type="domain" description="RNA polymerase Rpb4/RPC9 core" evidence="7">
    <location>
        <begin position="3"/>
        <end position="119"/>
    </location>
</feature>
<proteinExistence type="inferred from homology"/>
<dbReference type="EMBL" id="JALJOT010000017">
    <property type="protein sequence ID" value="KAK9901592.1"/>
    <property type="molecule type" value="Genomic_DNA"/>
</dbReference>
<evidence type="ECO:0000259" key="7">
    <source>
        <dbReference type="SMART" id="SM00657"/>
    </source>
</evidence>
<evidence type="ECO:0000313" key="8">
    <source>
        <dbReference type="EMBL" id="KAK9901592.1"/>
    </source>
</evidence>
<dbReference type="Pfam" id="PF03874">
    <property type="entry name" value="RNA_pol_Rpb4"/>
    <property type="match status" value="1"/>
</dbReference>
<comment type="similarity">
    <text evidence="2">Belongs to the eukaryotic RPC9 RNA polymerase subunit family.</text>
</comment>
<comment type="subcellular location">
    <subcellularLocation>
        <location evidence="1">Nucleus</location>
    </subcellularLocation>
</comment>
<gene>
    <name evidence="8" type="ORF">WJX75_003813</name>
</gene>
<dbReference type="Proteomes" id="UP001491310">
    <property type="component" value="Unassembled WGS sequence"/>
</dbReference>
<dbReference type="SMART" id="SM00657">
    <property type="entry name" value="RPOL4c"/>
    <property type="match status" value="1"/>
</dbReference>
<protein>
    <recommendedName>
        <fullName evidence="3">DNA-directed RNA polymerase III subunit RPC9</fullName>
    </recommendedName>
</protein>
<name>A0ABR2YBF7_9CHLO</name>
<evidence type="ECO:0000256" key="6">
    <source>
        <dbReference type="ARBA" id="ARBA00023242"/>
    </source>
</evidence>
<evidence type="ECO:0000313" key="9">
    <source>
        <dbReference type="Proteomes" id="UP001491310"/>
    </source>
</evidence>
<accession>A0ABR2YBF7</accession>
<dbReference type="InterPro" id="IPR038324">
    <property type="entry name" value="Rpb4/RPC9_sf"/>
</dbReference>
<evidence type="ECO:0000256" key="2">
    <source>
        <dbReference type="ARBA" id="ARBA00006898"/>
    </source>
</evidence>
<reference evidence="8 9" key="1">
    <citation type="journal article" date="2024" name="Nat. Commun.">
        <title>Phylogenomics reveals the evolutionary origins of lichenization in chlorophyte algae.</title>
        <authorList>
            <person name="Puginier C."/>
            <person name="Libourel C."/>
            <person name="Otte J."/>
            <person name="Skaloud P."/>
            <person name="Haon M."/>
            <person name="Grisel S."/>
            <person name="Petersen M."/>
            <person name="Berrin J.G."/>
            <person name="Delaux P.M."/>
            <person name="Dal Grande F."/>
            <person name="Keller J."/>
        </authorList>
    </citation>
    <scope>NUCLEOTIDE SEQUENCE [LARGE SCALE GENOMIC DNA]</scope>
    <source>
        <strain evidence="8 9">SAG 216-7</strain>
    </source>
</reference>
<dbReference type="InterPro" id="IPR005574">
    <property type="entry name" value="Rpb4/RPC9"/>
</dbReference>
<keyword evidence="9" id="KW-1185">Reference proteome</keyword>
<organism evidence="8 9">
    <name type="scientific">Coccomyxa subellipsoidea</name>
    <dbReference type="NCBI Taxonomy" id="248742"/>
    <lineage>
        <taxon>Eukaryota</taxon>
        <taxon>Viridiplantae</taxon>
        <taxon>Chlorophyta</taxon>
        <taxon>core chlorophytes</taxon>
        <taxon>Trebouxiophyceae</taxon>
        <taxon>Trebouxiophyceae incertae sedis</taxon>
        <taxon>Coccomyxaceae</taxon>
        <taxon>Coccomyxa</taxon>
    </lineage>
</organism>
<evidence type="ECO:0000256" key="3">
    <source>
        <dbReference type="ARBA" id="ARBA00016672"/>
    </source>
</evidence>
<evidence type="ECO:0000256" key="1">
    <source>
        <dbReference type="ARBA" id="ARBA00004123"/>
    </source>
</evidence>
<dbReference type="PANTHER" id="PTHR15561:SF0">
    <property type="entry name" value="DNA-DIRECTED RNA POLYMERASE III SUBUNIT RPC9"/>
    <property type="match status" value="1"/>
</dbReference>
<keyword evidence="5" id="KW-0804">Transcription</keyword>
<evidence type="ECO:0000256" key="4">
    <source>
        <dbReference type="ARBA" id="ARBA00022478"/>
    </source>
</evidence>
<dbReference type="InterPro" id="IPR038846">
    <property type="entry name" value="RPC9"/>
</dbReference>
<comment type="caution">
    <text evidence="8">The sequence shown here is derived from an EMBL/GenBank/DDBJ whole genome shotgun (WGS) entry which is preliminary data.</text>
</comment>
<dbReference type="InterPro" id="IPR010997">
    <property type="entry name" value="HRDC-like_sf"/>
</dbReference>
<keyword evidence="4" id="KW-0240">DNA-directed RNA polymerase</keyword>
<dbReference type="Gene3D" id="1.20.1250.40">
    <property type="match status" value="1"/>
</dbReference>
<dbReference type="PANTHER" id="PTHR15561">
    <property type="entry name" value="CALCITONIN GENE-RELATED PEPTIDE-RECEPTOR COMPONENT PROTEIN"/>
    <property type="match status" value="1"/>
</dbReference>
<dbReference type="SUPFAM" id="SSF47819">
    <property type="entry name" value="HRDC-like"/>
    <property type="match status" value="1"/>
</dbReference>